<dbReference type="EMBL" id="JARQWQ010000022">
    <property type="protein sequence ID" value="KAK2564629.1"/>
    <property type="molecule type" value="Genomic_DNA"/>
</dbReference>
<dbReference type="AlphaFoldDB" id="A0AAD9QNJ4"/>
<gene>
    <name evidence="1" type="ORF">P5673_012100</name>
</gene>
<protein>
    <submittedName>
        <fullName evidence="1">Uncharacterized protein</fullName>
    </submittedName>
</protein>
<proteinExistence type="predicted"/>
<keyword evidence="2" id="KW-1185">Reference proteome</keyword>
<reference evidence="1" key="1">
    <citation type="journal article" date="2023" name="G3 (Bethesda)">
        <title>Whole genome assembly and annotation of the endangered Caribbean coral Acropora cervicornis.</title>
        <authorList>
            <person name="Selwyn J.D."/>
            <person name="Vollmer S.V."/>
        </authorList>
    </citation>
    <scope>NUCLEOTIDE SEQUENCE</scope>
    <source>
        <strain evidence="1">K2</strain>
    </source>
</reference>
<evidence type="ECO:0000313" key="1">
    <source>
        <dbReference type="EMBL" id="KAK2564629.1"/>
    </source>
</evidence>
<accession>A0AAD9QNJ4</accession>
<name>A0AAD9QNJ4_ACRCE</name>
<dbReference type="PANTHER" id="PTHR33845:SF1">
    <property type="entry name" value="C2H2-TYPE DOMAIN-CONTAINING PROTEIN"/>
    <property type="match status" value="1"/>
</dbReference>
<evidence type="ECO:0000313" key="2">
    <source>
        <dbReference type="Proteomes" id="UP001249851"/>
    </source>
</evidence>
<organism evidence="1 2">
    <name type="scientific">Acropora cervicornis</name>
    <name type="common">Staghorn coral</name>
    <dbReference type="NCBI Taxonomy" id="6130"/>
    <lineage>
        <taxon>Eukaryota</taxon>
        <taxon>Metazoa</taxon>
        <taxon>Cnidaria</taxon>
        <taxon>Anthozoa</taxon>
        <taxon>Hexacorallia</taxon>
        <taxon>Scleractinia</taxon>
        <taxon>Astrocoeniina</taxon>
        <taxon>Acroporidae</taxon>
        <taxon>Acropora</taxon>
    </lineage>
</organism>
<reference evidence="1" key="2">
    <citation type="journal article" date="2023" name="Science">
        <title>Genomic signatures of disease resistance in endangered staghorn corals.</title>
        <authorList>
            <person name="Vollmer S.V."/>
            <person name="Selwyn J.D."/>
            <person name="Despard B.A."/>
            <person name="Roesel C.L."/>
        </authorList>
    </citation>
    <scope>NUCLEOTIDE SEQUENCE</scope>
    <source>
        <strain evidence="1">K2</strain>
    </source>
</reference>
<sequence length="229" mass="26032">MSENNGKVEHRYYFSDSQAGKDICDRRIATVKSHIRCYINEGHDIKSAGDLRLLLILTVVSKGASFSFESEGLRVWKAYNVGERIRDTSGTFSIPCVQIGAFRSTMRRAVLQEVHPSTSQSQVVEPPAGWKIYQSYGKLQKHLDAGKCLFRLERETTYATVKKNGLTPAQMSQLVTYAKKQDQVPKLLLTIQFVRSPKDLKTSRRAIHLECENLSEENPPGRRRDRIKS</sequence>
<dbReference type="Proteomes" id="UP001249851">
    <property type="component" value="Unassembled WGS sequence"/>
</dbReference>
<dbReference type="PANTHER" id="PTHR33845">
    <property type="entry name" value="C2H2-TYPE DOMAIN-CONTAINING PROTEIN"/>
    <property type="match status" value="1"/>
</dbReference>
<comment type="caution">
    <text evidence="1">The sequence shown here is derived from an EMBL/GenBank/DDBJ whole genome shotgun (WGS) entry which is preliminary data.</text>
</comment>